<name>A0ABW3WC44_9RHOO</name>
<protein>
    <recommendedName>
        <fullName evidence="5">Hydrogenase maturation factor HypA</fullName>
    </recommendedName>
</protein>
<dbReference type="HAMAP" id="MF_00213">
    <property type="entry name" value="HypA_HybF"/>
    <property type="match status" value="1"/>
</dbReference>
<evidence type="ECO:0000256" key="1">
    <source>
        <dbReference type="ARBA" id="ARBA00010748"/>
    </source>
</evidence>
<dbReference type="Pfam" id="PF01155">
    <property type="entry name" value="HypA"/>
    <property type="match status" value="1"/>
</dbReference>
<evidence type="ECO:0000256" key="5">
    <source>
        <dbReference type="HAMAP-Rule" id="MF_00213"/>
    </source>
</evidence>
<evidence type="ECO:0000256" key="2">
    <source>
        <dbReference type="ARBA" id="ARBA00022596"/>
    </source>
</evidence>
<feature type="binding site" evidence="5">
    <location>
        <position position="89"/>
    </location>
    <ligand>
        <name>Zn(2+)</name>
        <dbReference type="ChEBI" id="CHEBI:29105"/>
    </ligand>
</feature>
<dbReference type="PANTHER" id="PTHR34535:SF3">
    <property type="entry name" value="HYDROGENASE MATURATION FACTOR HYPA"/>
    <property type="match status" value="1"/>
</dbReference>
<keyword evidence="3 5" id="KW-0479">Metal-binding</keyword>
<dbReference type="PANTHER" id="PTHR34535">
    <property type="entry name" value="HYDROGENASE MATURATION FACTOR HYPA"/>
    <property type="match status" value="1"/>
</dbReference>
<dbReference type="InterPro" id="IPR020538">
    <property type="entry name" value="Hydgase_Ni_incorp_HypA/HybF_CS"/>
</dbReference>
<evidence type="ECO:0000256" key="3">
    <source>
        <dbReference type="ARBA" id="ARBA00022723"/>
    </source>
</evidence>
<dbReference type="EMBL" id="JBHTMC010000010">
    <property type="protein sequence ID" value="MFD1263202.1"/>
    <property type="molecule type" value="Genomic_DNA"/>
</dbReference>
<comment type="function">
    <text evidence="5">Involved in the maturation of [NiFe] hydrogenases. Required for nickel insertion into the metal center of the hydrogenase.</text>
</comment>
<reference evidence="7" key="1">
    <citation type="journal article" date="2019" name="Int. J. Syst. Evol. Microbiol.">
        <title>The Global Catalogue of Microorganisms (GCM) 10K type strain sequencing project: providing services to taxonomists for standard genome sequencing and annotation.</title>
        <authorList>
            <consortium name="The Broad Institute Genomics Platform"/>
            <consortium name="The Broad Institute Genome Sequencing Center for Infectious Disease"/>
            <person name="Wu L."/>
            <person name="Ma J."/>
        </authorList>
    </citation>
    <scope>NUCLEOTIDE SEQUENCE [LARGE SCALE GENOMIC DNA]</scope>
    <source>
        <strain evidence="7">CCUG 48884</strain>
    </source>
</reference>
<keyword evidence="4 5" id="KW-0862">Zinc</keyword>
<dbReference type="PIRSF" id="PIRSF004761">
    <property type="entry name" value="Hydrgn_mat_HypA"/>
    <property type="match status" value="1"/>
</dbReference>
<evidence type="ECO:0000256" key="4">
    <source>
        <dbReference type="ARBA" id="ARBA00022833"/>
    </source>
</evidence>
<dbReference type="InterPro" id="IPR000688">
    <property type="entry name" value="HypA/HybF"/>
</dbReference>
<feature type="binding site" evidence="5">
    <location>
        <position position="73"/>
    </location>
    <ligand>
        <name>Zn(2+)</name>
        <dbReference type="ChEBI" id="CHEBI:29105"/>
    </ligand>
</feature>
<organism evidence="6 7">
    <name type="scientific">Thauera mechernichensis</name>
    <dbReference type="NCBI Taxonomy" id="82788"/>
    <lineage>
        <taxon>Bacteria</taxon>
        <taxon>Pseudomonadati</taxon>
        <taxon>Pseudomonadota</taxon>
        <taxon>Betaproteobacteria</taxon>
        <taxon>Rhodocyclales</taxon>
        <taxon>Zoogloeaceae</taxon>
        <taxon>Thauera</taxon>
    </lineage>
</organism>
<evidence type="ECO:0000313" key="7">
    <source>
        <dbReference type="Proteomes" id="UP001597158"/>
    </source>
</evidence>
<feature type="binding site" evidence="5">
    <location>
        <position position="76"/>
    </location>
    <ligand>
        <name>Zn(2+)</name>
        <dbReference type="ChEBI" id="CHEBI:29105"/>
    </ligand>
</feature>
<keyword evidence="2 5" id="KW-0533">Nickel</keyword>
<proteinExistence type="inferred from homology"/>
<sequence length="113" mass="12222">MHELSLAEGIRDIVEETATMEAATRVRRIVLEIGALAAVDADALRFCLDEVLSDSIAEGAEVDVIDIPGRGRCRQCGTLAPIDERHTPCPSCGAYGLEVLEGDRMRVQAVELE</sequence>
<keyword evidence="7" id="KW-1185">Reference proteome</keyword>
<dbReference type="PROSITE" id="PS01249">
    <property type="entry name" value="HYPA"/>
    <property type="match status" value="1"/>
</dbReference>
<feature type="binding site" evidence="5">
    <location>
        <position position="2"/>
    </location>
    <ligand>
        <name>Ni(2+)</name>
        <dbReference type="ChEBI" id="CHEBI:49786"/>
    </ligand>
</feature>
<evidence type="ECO:0000313" key="6">
    <source>
        <dbReference type="EMBL" id="MFD1263202.1"/>
    </source>
</evidence>
<gene>
    <name evidence="5" type="primary">hypA</name>
    <name evidence="6" type="ORF">ACFQ4M_06360</name>
</gene>
<accession>A0ABW3WC44</accession>
<feature type="binding site" evidence="5">
    <location>
        <position position="92"/>
    </location>
    <ligand>
        <name>Zn(2+)</name>
        <dbReference type="ChEBI" id="CHEBI:29105"/>
    </ligand>
</feature>
<comment type="caution">
    <text evidence="6">The sequence shown here is derived from an EMBL/GenBank/DDBJ whole genome shotgun (WGS) entry which is preliminary data.</text>
</comment>
<dbReference type="Proteomes" id="UP001597158">
    <property type="component" value="Unassembled WGS sequence"/>
</dbReference>
<dbReference type="RefSeq" id="WP_277833789.1">
    <property type="nucleotide sequence ID" value="NZ_JARQZE010000009.1"/>
</dbReference>
<comment type="similarity">
    <text evidence="1 5">Belongs to the HypA/HybF family.</text>
</comment>
<dbReference type="Gene3D" id="3.30.2320.80">
    <property type="match status" value="1"/>
</dbReference>